<dbReference type="Gene3D" id="2.60.40.10">
    <property type="entry name" value="Immunoglobulins"/>
    <property type="match status" value="1"/>
</dbReference>
<sequence length="505" mass="54941">MVHRKLLEPDSRNTMAFFHLALVILLCMGVQSAPMAIDATNSSTSASYPRIFVVTDISNEPDDQMSLVRLLVHSDILSIQGISTTTSYWLNDTTYPEHILDVIDGYENVTTNLNAHTESTFPSADSLRSVVRAGHSVYGLAALKNGTLSTGAELLISAAGNSNETLHVLLWGGANVLAEALDHVNRTGSQGDLDTFVSRLHVYSISDQDDAGPWIRKNFPQIPYIASVHGFNMYNNAAWTGISGDLLYAFDAGGPDSTLVDDTYIRNNFQIGPLGAKYPDRAFIMEGDSPSLLSVIPNGLNVPARPEFGGWGGRYILSDISGASNHYADTIDRVVGVSGNTLVSNHATIWRWRSAYQNEMSARMQWTLSSNYSSAVHPPKISLNGTTGTAPYSLSVRPEQSIILNASSTIDPDSNSSSTLTFEWMHYKDITASNQYNANAQIPQLNFTCLNQACSTIQTKMPAESLACPDTGCQTYHAILSVKGQSATPITRYRRVVLEIQGDLS</sequence>
<evidence type="ECO:0000313" key="4">
    <source>
        <dbReference type="EMBL" id="THV76856.1"/>
    </source>
</evidence>
<proteinExistence type="predicted"/>
<dbReference type="InterPro" id="IPR048527">
    <property type="entry name" value="Sde182_C"/>
</dbReference>
<reference evidence="4 5" key="1">
    <citation type="submission" date="2018-10" db="EMBL/GenBank/DDBJ databases">
        <title>Fifty Aureobasidium pullulans genomes reveal a recombining polyextremotolerant generalist.</title>
        <authorList>
            <person name="Gostincar C."/>
            <person name="Turk M."/>
            <person name="Zajc J."/>
            <person name="Gunde-Cimerman N."/>
        </authorList>
    </citation>
    <scope>NUCLEOTIDE SEQUENCE [LARGE SCALE GENOMIC DNA]</scope>
    <source>
        <strain evidence="4 5">EXF-11900</strain>
    </source>
</reference>
<evidence type="ECO:0000256" key="1">
    <source>
        <dbReference type="SAM" id="SignalP"/>
    </source>
</evidence>
<dbReference type="EMBL" id="QZAF01000013">
    <property type="protein sequence ID" value="THV76856.1"/>
    <property type="molecule type" value="Genomic_DNA"/>
</dbReference>
<evidence type="ECO:0000313" key="5">
    <source>
        <dbReference type="Proteomes" id="UP000304951"/>
    </source>
</evidence>
<accession>A0A4S8SZY5</accession>
<feature type="domain" description="Cellulose-binding Sde182 nucleoside hydrolase-like" evidence="2">
    <location>
        <begin position="50"/>
        <end position="315"/>
    </location>
</feature>
<feature type="domain" description="Cellulose-binding Sde182 C-terminal" evidence="3">
    <location>
        <begin position="402"/>
        <end position="500"/>
    </location>
</feature>
<name>A0A4S8SZY5_AURPU</name>
<keyword evidence="1" id="KW-0732">Signal</keyword>
<feature type="chain" id="PRO_5020524716" evidence="1">
    <location>
        <begin position="33"/>
        <end position="505"/>
    </location>
</feature>
<feature type="signal peptide" evidence="1">
    <location>
        <begin position="1"/>
        <end position="32"/>
    </location>
</feature>
<dbReference type="Proteomes" id="UP000304951">
    <property type="component" value="Unassembled WGS sequence"/>
</dbReference>
<organism evidence="4 5">
    <name type="scientific">Aureobasidium pullulans</name>
    <name type="common">Black yeast</name>
    <name type="synonym">Pullularia pullulans</name>
    <dbReference type="NCBI Taxonomy" id="5580"/>
    <lineage>
        <taxon>Eukaryota</taxon>
        <taxon>Fungi</taxon>
        <taxon>Dikarya</taxon>
        <taxon>Ascomycota</taxon>
        <taxon>Pezizomycotina</taxon>
        <taxon>Dothideomycetes</taxon>
        <taxon>Dothideomycetidae</taxon>
        <taxon>Dothideales</taxon>
        <taxon>Saccotheciaceae</taxon>
        <taxon>Aureobasidium</taxon>
    </lineage>
</organism>
<gene>
    <name evidence="4" type="ORF">D6D28_00790</name>
</gene>
<dbReference type="InterPro" id="IPR013783">
    <property type="entry name" value="Ig-like_fold"/>
</dbReference>
<dbReference type="Gene3D" id="3.90.245.10">
    <property type="entry name" value="Ribonucleoside hydrolase-like"/>
    <property type="match status" value="1"/>
</dbReference>
<dbReference type="InterPro" id="IPR036452">
    <property type="entry name" value="Ribo_hydro-like"/>
</dbReference>
<evidence type="ECO:0000259" key="2">
    <source>
        <dbReference type="Pfam" id="PF07632"/>
    </source>
</evidence>
<evidence type="ECO:0000259" key="3">
    <source>
        <dbReference type="Pfam" id="PF21027"/>
    </source>
</evidence>
<comment type="caution">
    <text evidence="4">The sequence shown here is derived from an EMBL/GenBank/DDBJ whole genome shotgun (WGS) entry which is preliminary data.</text>
</comment>
<dbReference type="Pfam" id="PF07632">
    <property type="entry name" value="Sde182_NH-like"/>
    <property type="match status" value="1"/>
</dbReference>
<protein>
    <submittedName>
        <fullName evidence="4">DUF1593-domain-containing protein</fullName>
    </submittedName>
</protein>
<dbReference type="InterPro" id="IPR011483">
    <property type="entry name" value="Sde182_NH-like"/>
</dbReference>
<dbReference type="Pfam" id="PF21027">
    <property type="entry name" value="Sde0182_C"/>
    <property type="match status" value="1"/>
</dbReference>
<dbReference type="GO" id="GO:0016799">
    <property type="term" value="F:hydrolase activity, hydrolyzing N-glycosyl compounds"/>
    <property type="evidence" value="ECO:0007669"/>
    <property type="project" value="InterPro"/>
</dbReference>
<dbReference type="AlphaFoldDB" id="A0A4S8SZY5"/>